<dbReference type="InterPro" id="IPR049250">
    <property type="entry name" value="DUF6883"/>
</dbReference>
<reference evidence="2 3" key="1">
    <citation type="submission" date="2019-03" db="EMBL/GenBank/DDBJ databases">
        <title>Genomic Encyclopedia of Type Strains, Phase IV (KMG-IV): sequencing the most valuable type-strain genomes for metagenomic binning, comparative biology and taxonomic classification.</title>
        <authorList>
            <person name="Goeker M."/>
        </authorList>
    </citation>
    <scope>NUCLEOTIDE SEQUENCE [LARGE SCALE GENOMIC DNA]</scope>
    <source>
        <strain evidence="2 3">DSM 103923</strain>
    </source>
</reference>
<evidence type="ECO:0000259" key="1">
    <source>
        <dbReference type="Pfam" id="PF21814"/>
    </source>
</evidence>
<dbReference type="AlphaFoldDB" id="A0A4R3JTM1"/>
<proteinExistence type="predicted"/>
<protein>
    <recommendedName>
        <fullName evidence="1">DUF6883 domain-containing protein</fullName>
    </recommendedName>
</protein>
<dbReference type="Proteomes" id="UP000295135">
    <property type="component" value="Unassembled WGS sequence"/>
</dbReference>
<evidence type="ECO:0000313" key="2">
    <source>
        <dbReference type="EMBL" id="TCS70735.1"/>
    </source>
</evidence>
<sequence>MQLLNADKAIVEAAKLRDYCLNPSHPEGRHKARVFRSALGIGQEQADWLREAILAAVMQAEVAHAEQTPYGWRYDVDIVLTRGALTALVRTGWLVRKTENLPRLATCFVRSPNETA</sequence>
<gene>
    <name evidence="2" type="ORF">EDC61_11462</name>
</gene>
<dbReference type="Pfam" id="PF21814">
    <property type="entry name" value="DUF6883"/>
    <property type="match status" value="1"/>
</dbReference>
<evidence type="ECO:0000313" key="3">
    <source>
        <dbReference type="Proteomes" id="UP000295135"/>
    </source>
</evidence>
<comment type="caution">
    <text evidence="2">The sequence shown here is derived from an EMBL/GenBank/DDBJ whole genome shotgun (WGS) entry which is preliminary data.</text>
</comment>
<accession>A0A4R3JTM1</accession>
<organism evidence="2 3">
    <name type="scientific">Sulfuritortus calidifontis</name>
    <dbReference type="NCBI Taxonomy" id="1914471"/>
    <lineage>
        <taxon>Bacteria</taxon>
        <taxon>Pseudomonadati</taxon>
        <taxon>Pseudomonadota</taxon>
        <taxon>Betaproteobacteria</taxon>
        <taxon>Nitrosomonadales</taxon>
        <taxon>Thiobacillaceae</taxon>
        <taxon>Sulfuritortus</taxon>
    </lineage>
</organism>
<feature type="domain" description="DUF6883" evidence="1">
    <location>
        <begin position="3"/>
        <end position="110"/>
    </location>
</feature>
<dbReference type="OrthoDB" id="5405416at2"/>
<name>A0A4R3JTM1_9PROT</name>
<keyword evidence="3" id="KW-1185">Reference proteome</keyword>
<dbReference type="EMBL" id="SLZY01000014">
    <property type="protein sequence ID" value="TCS70735.1"/>
    <property type="molecule type" value="Genomic_DNA"/>
</dbReference>
<dbReference type="RefSeq" id="WP_126457800.1">
    <property type="nucleotide sequence ID" value="NZ_AP018721.1"/>
</dbReference>